<sequence>MLKTFFFTCVLVSTSAEQPYKLQNEEPPRALDLNLPNNEIDAAVKFSVEHYNADSNSLEKYQPGRVISSVPSNDGKQFDMKMEIQGDLGTSRFVEVQVVKDMVAGFRVQKWETIYTVRFAKNGEKPMTNEEPNPEGLTGGFNPTAKSESPEAKAAAMALARKAGMDGGESVIICDVQTQVVNGMNYKLTLGKGNCDNGNTFKGVVYKPFQGDYQARLINSD</sequence>
<gene>
    <name evidence="3" type="ORF">PAMY1081_LOCUS669</name>
</gene>
<feature type="chain" id="PRO_5030824625" description="Cysteine proteinase inhibitor" evidence="2">
    <location>
        <begin position="17"/>
        <end position="221"/>
    </location>
</feature>
<dbReference type="AlphaFoldDB" id="A0A7R9XNH5"/>
<feature type="signal peptide" evidence="2">
    <location>
        <begin position="1"/>
        <end position="16"/>
    </location>
</feature>
<reference evidence="3" key="1">
    <citation type="submission" date="2021-01" db="EMBL/GenBank/DDBJ databases">
        <authorList>
            <person name="Corre E."/>
            <person name="Pelletier E."/>
            <person name="Niang G."/>
            <person name="Scheremetjew M."/>
            <person name="Finn R."/>
            <person name="Kale V."/>
            <person name="Holt S."/>
            <person name="Cochrane G."/>
            <person name="Meng A."/>
            <person name="Brown T."/>
            <person name="Cohen L."/>
        </authorList>
    </citation>
    <scope>NUCLEOTIDE SEQUENCE</scope>
    <source>
        <strain evidence="3">CCMP720</strain>
    </source>
</reference>
<evidence type="ECO:0000313" key="3">
    <source>
        <dbReference type="EMBL" id="CAD8216395.1"/>
    </source>
</evidence>
<dbReference type="EMBL" id="HBDV01001043">
    <property type="protein sequence ID" value="CAD8216395.1"/>
    <property type="molecule type" value="Transcribed_RNA"/>
</dbReference>
<name>A0A7R9XNH5_9CHLO</name>
<dbReference type="Gene3D" id="3.10.450.10">
    <property type="match status" value="1"/>
</dbReference>
<feature type="region of interest" description="Disordered" evidence="1">
    <location>
        <begin position="125"/>
        <end position="149"/>
    </location>
</feature>
<evidence type="ECO:0000256" key="2">
    <source>
        <dbReference type="SAM" id="SignalP"/>
    </source>
</evidence>
<keyword evidence="2" id="KW-0732">Signal</keyword>
<dbReference type="InterPro" id="IPR046350">
    <property type="entry name" value="Cystatin_sf"/>
</dbReference>
<evidence type="ECO:0000256" key="1">
    <source>
        <dbReference type="SAM" id="MobiDB-lite"/>
    </source>
</evidence>
<dbReference type="SUPFAM" id="SSF54403">
    <property type="entry name" value="Cystatin/monellin"/>
    <property type="match status" value="2"/>
</dbReference>
<protein>
    <recommendedName>
        <fullName evidence="4">Cysteine proteinase inhibitor</fullName>
    </recommendedName>
</protein>
<accession>A0A7R9XNH5</accession>
<proteinExistence type="predicted"/>
<evidence type="ECO:0008006" key="4">
    <source>
        <dbReference type="Google" id="ProtNLM"/>
    </source>
</evidence>
<organism evidence="3">
    <name type="scientific">Polyblepharides amylifera</name>
    <dbReference type="NCBI Taxonomy" id="1486889"/>
    <lineage>
        <taxon>Eukaryota</taxon>
        <taxon>Viridiplantae</taxon>
        <taxon>Chlorophyta</taxon>
        <taxon>Pyramimonadophyceae</taxon>
        <taxon>Pyramimonadales</taxon>
        <taxon>Polyblepharidaceae</taxon>
        <taxon>Polyblepharides</taxon>
    </lineage>
</organism>